<organism evidence="1 2">
    <name type="scientific">Acaulospora colombiana</name>
    <dbReference type="NCBI Taxonomy" id="27376"/>
    <lineage>
        <taxon>Eukaryota</taxon>
        <taxon>Fungi</taxon>
        <taxon>Fungi incertae sedis</taxon>
        <taxon>Mucoromycota</taxon>
        <taxon>Glomeromycotina</taxon>
        <taxon>Glomeromycetes</taxon>
        <taxon>Diversisporales</taxon>
        <taxon>Acaulosporaceae</taxon>
        <taxon>Acaulospora</taxon>
    </lineage>
</organism>
<accession>A0ACA9PMD1</accession>
<dbReference type="EMBL" id="CAJVPT010036143">
    <property type="protein sequence ID" value="CAG8713719.1"/>
    <property type="molecule type" value="Genomic_DNA"/>
</dbReference>
<dbReference type="Proteomes" id="UP000789525">
    <property type="component" value="Unassembled WGS sequence"/>
</dbReference>
<feature type="non-terminal residue" evidence="1">
    <location>
        <position position="1"/>
    </location>
</feature>
<comment type="caution">
    <text evidence="1">The sequence shown here is derived from an EMBL/GenBank/DDBJ whole genome shotgun (WGS) entry which is preliminary data.</text>
</comment>
<proteinExistence type="predicted"/>
<sequence>IENQLKLRKVLYTITIYGITKNPSEQDYMMIMDYADEGSLRQMLKKNAHKLTWKDKLLILKSIIFGLEEIHRIDLVHKDFHPGNIVMGSISSAYITDFGLCKPISDINDSEQKINEIIYKYWVDLFESDDESEISQQCKEIQKSNASASTSDQNKLTSFDYTTHSLASYTSQLLNFQNLSDSTTNTT</sequence>
<keyword evidence="2" id="KW-1185">Reference proteome</keyword>
<reference evidence="1" key="1">
    <citation type="submission" date="2021-06" db="EMBL/GenBank/DDBJ databases">
        <authorList>
            <person name="Kallberg Y."/>
            <person name="Tangrot J."/>
            <person name="Rosling A."/>
        </authorList>
    </citation>
    <scope>NUCLEOTIDE SEQUENCE</scope>
    <source>
        <strain evidence="1">CL356</strain>
    </source>
</reference>
<evidence type="ECO:0000313" key="2">
    <source>
        <dbReference type="Proteomes" id="UP000789525"/>
    </source>
</evidence>
<name>A0ACA9PMD1_9GLOM</name>
<gene>
    <name evidence="1" type="ORF">ACOLOM_LOCUS10806</name>
</gene>
<evidence type="ECO:0000313" key="1">
    <source>
        <dbReference type="EMBL" id="CAG8713719.1"/>
    </source>
</evidence>
<feature type="non-terminal residue" evidence="1">
    <location>
        <position position="187"/>
    </location>
</feature>
<protein>
    <submittedName>
        <fullName evidence="1">13615_t:CDS:1</fullName>
    </submittedName>
</protein>